<dbReference type="RefSeq" id="WP_056968162.1">
    <property type="nucleotide sequence ID" value="NZ_AZEQ01000008.1"/>
</dbReference>
<evidence type="ECO:0000256" key="3">
    <source>
        <dbReference type="SAM" id="SignalP"/>
    </source>
</evidence>
<evidence type="ECO:0000256" key="2">
    <source>
        <dbReference type="SAM" id="MobiDB-lite"/>
    </source>
</evidence>
<dbReference type="PATRIC" id="fig|1423771.3.peg.1993"/>
<proteinExistence type="predicted"/>
<keyword evidence="1 3" id="KW-0732">Signal</keyword>
<dbReference type="Proteomes" id="UP000050901">
    <property type="component" value="Unassembled WGS sequence"/>
</dbReference>
<reference evidence="5 6" key="1">
    <citation type="journal article" date="2015" name="Genome Announc.">
        <title>Expanding the biotechnology potential of lactobacilli through comparative genomics of 213 strains and associated genera.</title>
        <authorList>
            <person name="Sun Z."/>
            <person name="Harris H.M."/>
            <person name="McCann A."/>
            <person name="Guo C."/>
            <person name="Argimon S."/>
            <person name="Zhang W."/>
            <person name="Yang X."/>
            <person name="Jeffery I.B."/>
            <person name="Cooney J.C."/>
            <person name="Kagawa T.F."/>
            <person name="Liu W."/>
            <person name="Song Y."/>
            <person name="Salvetti E."/>
            <person name="Wrobel A."/>
            <person name="Rasinkangas P."/>
            <person name="Parkhill J."/>
            <person name="Rea M.C."/>
            <person name="O'Sullivan O."/>
            <person name="Ritari J."/>
            <person name="Douillard F.P."/>
            <person name="Paul Ross R."/>
            <person name="Yang R."/>
            <person name="Briner A.E."/>
            <person name="Felis G.E."/>
            <person name="de Vos W.M."/>
            <person name="Barrangou R."/>
            <person name="Klaenhammer T.R."/>
            <person name="Caufield P.W."/>
            <person name="Cui Y."/>
            <person name="Zhang H."/>
            <person name="O'Toole P.W."/>
        </authorList>
    </citation>
    <scope>NUCLEOTIDE SEQUENCE [LARGE SCALE GENOMIC DNA]</scope>
    <source>
        <strain evidence="5 6">DSM 13345</strain>
    </source>
</reference>
<evidence type="ECO:0000313" key="5">
    <source>
        <dbReference type="EMBL" id="KRL25888.1"/>
    </source>
</evidence>
<evidence type="ECO:0000259" key="4">
    <source>
        <dbReference type="Pfam" id="PF16729"/>
    </source>
</evidence>
<dbReference type="Gene3D" id="2.60.40.1240">
    <property type="match status" value="1"/>
</dbReference>
<dbReference type="InterPro" id="IPR031989">
    <property type="entry name" value="DUF5067"/>
</dbReference>
<dbReference type="AlphaFoldDB" id="A0A0R1P070"/>
<dbReference type="PROSITE" id="PS51257">
    <property type="entry name" value="PROKAR_LIPOPROTEIN"/>
    <property type="match status" value="1"/>
</dbReference>
<feature type="signal peptide" evidence="3">
    <location>
        <begin position="1"/>
        <end position="18"/>
    </location>
</feature>
<sequence length="271" mass="29191">MKKVVTISATILAGITLAACGHDSHSSSTSSSSETSHQTHSKYYFNGTTANVDNAKIKITGVHFYNAASSLGYDKQEVVFDYQITNKSDHEINANNGWLAAFKVYQDGKELSIGNLPTDTSQTILDNQTETIKRGETVKCRVAYELNNSKSVVVKAMNHGKSVGQKSFKPSDFKDQVETSSESTSSQTSSSDSTSQTAQSSANSSSTSSASSVVIAGHSFHHEDFYGTDILVGDNGEGEAGEWAVNSPEVYGDKSTQESVRNQLHDLYNNN</sequence>
<organism evidence="5 6">
    <name type="scientific">Limosilactobacillus mucosae DSM 13345</name>
    <dbReference type="NCBI Taxonomy" id="1423771"/>
    <lineage>
        <taxon>Bacteria</taxon>
        <taxon>Bacillati</taxon>
        <taxon>Bacillota</taxon>
        <taxon>Bacilli</taxon>
        <taxon>Lactobacillales</taxon>
        <taxon>Lactobacillaceae</taxon>
        <taxon>Limosilactobacillus</taxon>
    </lineage>
</organism>
<accession>A0A0R1P070</accession>
<feature type="region of interest" description="Disordered" evidence="2">
    <location>
        <begin position="162"/>
        <end position="209"/>
    </location>
</feature>
<feature type="region of interest" description="Disordered" evidence="2">
    <location>
        <begin position="231"/>
        <end position="271"/>
    </location>
</feature>
<feature type="compositionally biased region" description="Low complexity" evidence="2">
    <location>
        <begin position="179"/>
        <end position="209"/>
    </location>
</feature>
<dbReference type="Pfam" id="PF16729">
    <property type="entry name" value="DUF5067"/>
    <property type="match status" value="1"/>
</dbReference>
<feature type="chain" id="PRO_5038397466" description="DUF5067 domain-containing protein" evidence="3">
    <location>
        <begin position="19"/>
        <end position="271"/>
    </location>
</feature>
<dbReference type="EMBL" id="AZEQ01000008">
    <property type="protein sequence ID" value="KRL25888.1"/>
    <property type="molecule type" value="Genomic_DNA"/>
</dbReference>
<gene>
    <name evidence="5" type="ORF">FC47_GL001922</name>
</gene>
<dbReference type="InterPro" id="IPR029050">
    <property type="entry name" value="Immunoprotect_excell_Ig-like"/>
</dbReference>
<name>A0A0R1P070_LIMMU</name>
<evidence type="ECO:0000256" key="1">
    <source>
        <dbReference type="ARBA" id="ARBA00022729"/>
    </source>
</evidence>
<feature type="domain" description="DUF5067" evidence="4">
    <location>
        <begin position="31"/>
        <end position="157"/>
    </location>
</feature>
<comment type="caution">
    <text evidence="5">The sequence shown here is derived from an EMBL/GenBank/DDBJ whole genome shotgun (WGS) entry which is preliminary data.</text>
</comment>
<feature type="compositionally biased region" description="Polar residues" evidence="2">
    <location>
        <begin position="257"/>
        <end position="271"/>
    </location>
</feature>
<protein>
    <recommendedName>
        <fullName evidence="4">DUF5067 domain-containing protein</fullName>
    </recommendedName>
</protein>
<evidence type="ECO:0000313" key="6">
    <source>
        <dbReference type="Proteomes" id="UP000050901"/>
    </source>
</evidence>